<feature type="transmembrane region" description="Helical" evidence="1">
    <location>
        <begin position="103"/>
        <end position="126"/>
    </location>
</feature>
<keyword evidence="1" id="KW-1133">Transmembrane helix</keyword>
<dbReference type="Proteomes" id="UP000278962">
    <property type="component" value="Unassembled WGS sequence"/>
</dbReference>
<feature type="transmembrane region" description="Helical" evidence="1">
    <location>
        <begin position="25"/>
        <end position="45"/>
    </location>
</feature>
<evidence type="ECO:0000256" key="1">
    <source>
        <dbReference type="SAM" id="Phobius"/>
    </source>
</evidence>
<dbReference type="OrthoDB" id="3822725at2"/>
<reference evidence="2 3" key="1">
    <citation type="submission" date="2018-10" db="EMBL/GenBank/DDBJ databases">
        <title>Genomic Encyclopedia of Archaeal and Bacterial Type Strains, Phase II (KMG-II): from individual species to whole genera.</title>
        <authorList>
            <person name="Goeker M."/>
        </authorList>
    </citation>
    <scope>NUCLEOTIDE SEQUENCE [LARGE SCALE GENOMIC DNA]</scope>
    <source>
        <strain evidence="2 3">DSM 14954</strain>
    </source>
</reference>
<dbReference type="RefSeq" id="WP_121256571.1">
    <property type="nucleotide sequence ID" value="NZ_RBIL01000002.1"/>
</dbReference>
<proteinExistence type="predicted"/>
<evidence type="ECO:0000313" key="2">
    <source>
        <dbReference type="EMBL" id="RKQ87750.1"/>
    </source>
</evidence>
<keyword evidence="1" id="KW-0472">Membrane</keyword>
<feature type="transmembrane region" description="Helical" evidence="1">
    <location>
        <begin position="57"/>
        <end position="76"/>
    </location>
</feature>
<accession>A0A660L855</accession>
<keyword evidence="3" id="KW-1185">Reference proteome</keyword>
<evidence type="ECO:0008006" key="4">
    <source>
        <dbReference type="Google" id="ProtNLM"/>
    </source>
</evidence>
<gene>
    <name evidence="2" type="ORF">C8N24_5779</name>
</gene>
<feature type="transmembrane region" description="Helical" evidence="1">
    <location>
        <begin position="167"/>
        <end position="186"/>
    </location>
</feature>
<keyword evidence="1" id="KW-0812">Transmembrane</keyword>
<dbReference type="AlphaFoldDB" id="A0A660L855"/>
<organism evidence="2 3">
    <name type="scientific">Solirubrobacter pauli</name>
    <dbReference type="NCBI Taxonomy" id="166793"/>
    <lineage>
        <taxon>Bacteria</taxon>
        <taxon>Bacillati</taxon>
        <taxon>Actinomycetota</taxon>
        <taxon>Thermoleophilia</taxon>
        <taxon>Solirubrobacterales</taxon>
        <taxon>Solirubrobacteraceae</taxon>
        <taxon>Solirubrobacter</taxon>
    </lineage>
</organism>
<dbReference type="EMBL" id="RBIL01000002">
    <property type="protein sequence ID" value="RKQ87750.1"/>
    <property type="molecule type" value="Genomic_DNA"/>
</dbReference>
<evidence type="ECO:0000313" key="3">
    <source>
        <dbReference type="Proteomes" id="UP000278962"/>
    </source>
</evidence>
<protein>
    <recommendedName>
        <fullName evidence="4">ABC-2 family transporter</fullName>
    </recommendedName>
</protein>
<comment type="caution">
    <text evidence="2">The sequence shown here is derived from an EMBL/GenBank/DDBJ whole genome shotgun (WGS) entry which is preliminary data.</text>
</comment>
<sequence length="242" mass="25945">MNPAISFPKLTLVELRKMVDTRAGFWLQLAAALLTFAVVILFCIFGETDDMILRDMFGLAMLPASILLPIIGILLVSSEWSQRTALITFTLVPQRMRVMSAKIAAGLVLGAVVLAIAFVLAVVAIVAVDGAWTMGPTVFLQICIVLLTAMLSGIAFGAAFLNSAVAVVMYFALPLAFGIAGAIPFMDSVADWVDTTRTTTPLTEGVANATEWAQFWVSMCVWLVAPLAVGLYRITRGEIRAG</sequence>
<name>A0A660L855_9ACTN</name>
<feature type="transmembrane region" description="Helical" evidence="1">
    <location>
        <begin position="138"/>
        <end position="160"/>
    </location>
</feature>
<feature type="transmembrane region" description="Helical" evidence="1">
    <location>
        <begin position="212"/>
        <end position="232"/>
    </location>
</feature>